<dbReference type="InterPro" id="IPR013783">
    <property type="entry name" value="Ig-like_fold"/>
</dbReference>
<comment type="caution">
    <text evidence="3">The sequence shown here is derived from an EMBL/GenBank/DDBJ whole genome shotgun (WGS) entry which is preliminary data.</text>
</comment>
<evidence type="ECO:0000313" key="4">
    <source>
        <dbReference type="Proteomes" id="UP001054945"/>
    </source>
</evidence>
<evidence type="ECO:0000313" key="3">
    <source>
        <dbReference type="EMBL" id="GIY59170.1"/>
    </source>
</evidence>
<dbReference type="AlphaFoldDB" id="A0AAV4UMT2"/>
<evidence type="ECO:0000259" key="2">
    <source>
        <dbReference type="PROSITE" id="PS50835"/>
    </source>
</evidence>
<dbReference type="SUPFAM" id="SSF48726">
    <property type="entry name" value="Immunoglobulin"/>
    <property type="match status" value="1"/>
</dbReference>
<name>A0AAV4UMT2_CAEEX</name>
<dbReference type="Proteomes" id="UP001054945">
    <property type="component" value="Unassembled WGS sequence"/>
</dbReference>
<feature type="domain" description="Ig-like" evidence="2">
    <location>
        <begin position="16"/>
        <end position="96"/>
    </location>
</feature>
<dbReference type="InterPro" id="IPR007110">
    <property type="entry name" value="Ig-like_dom"/>
</dbReference>
<dbReference type="InterPro" id="IPR013162">
    <property type="entry name" value="CD80_C2-set"/>
</dbReference>
<sequence length="340" mass="37959">MTEHFNHRSISIAVKPTEVLITSLHRPLQEDIPVEVKCLTRGARPSAQVSWWLEEDQLTYPVTEFINKQKQLTISTLTLIPYANYTAKNLTCISENMAIPFSHLADTWLLEIYQLPEDNNSVEFSVLEAAGFHAKSSKTLLKALQCFSADNPEEPENCVAVVTAQCLLVQCKKSEDSGAQNFYHLDVFDTRSDKLLTNLTKLQPDFSVCSLPSTASLLLLLYAINSNGKAASSSSTPTPRTSMGMTMVNRRRQDEAELLTDQEKAYFLDNVEPGILNKNEPVASTSLPAFPTNPISDGGIRSYSNDTNVSMHRSEFPLLSSTSIFKEKLEKKTLYLKTRV</sequence>
<dbReference type="InterPro" id="IPR036179">
    <property type="entry name" value="Ig-like_dom_sf"/>
</dbReference>
<keyword evidence="4" id="KW-1185">Reference proteome</keyword>
<reference evidence="3 4" key="1">
    <citation type="submission" date="2021-06" db="EMBL/GenBank/DDBJ databases">
        <title>Caerostris extrusa draft genome.</title>
        <authorList>
            <person name="Kono N."/>
            <person name="Arakawa K."/>
        </authorList>
    </citation>
    <scope>NUCLEOTIDE SEQUENCE [LARGE SCALE GENOMIC DNA]</scope>
</reference>
<dbReference type="Pfam" id="PF08205">
    <property type="entry name" value="C2-set_2"/>
    <property type="match status" value="1"/>
</dbReference>
<dbReference type="Gene3D" id="2.60.40.10">
    <property type="entry name" value="Immunoglobulins"/>
    <property type="match status" value="1"/>
</dbReference>
<dbReference type="EMBL" id="BPLR01013174">
    <property type="protein sequence ID" value="GIY59170.1"/>
    <property type="molecule type" value="Genomic_DNA"/>
</dbReference>
<proteinExistence type="predicted"/>
<accession>A0AAV4UMT2</accession>
<dbReference type="PROSITE" id="PS50835">
    <property type="entry name" value="IG_LIKE"/>
    <property type="match status" value="1"/>
</dbReference>
<gene>
    <name evidence="3" type="ORF">CEXT_387641</name>
</gene>
<dbReference type="PANTHER" id="PTHR23278">
    <property type="entry name" value="SIDESTEP PROTEIN"/>
    <property type="match status" value="1"/>
</dbReference>
<evidence type="ECO:0000256" key="1">
    <source>
        <dbReference type="ARBA" id="ARBA00023157"/>
    </source>
</evidence>
<organism evidence="3 4">
    <name type="scientific">Caerostris extrusa</name>
    <name type="common">Bark spider</name>
    <name type="synonym">Caerostris bankana</name>
    <dbReference type="NCBI Taxonomy" id="172846"/>
    <lineage>
        <taxon>Eukaryota</taxon>
        <taxon>Metazoa</taxon>
        <taxon>Ecdysozoa</taxon>
        <taxon>Arthropoda</taxon>
        <taxon>Chelicerata</taxon>
        <taxon>Arachnida</taxon>
        <taxon>Araneae</taxon>
        <taxon>Araneomorphae</taxon>
        <taxon>Entelegynae</taxon>
        <taxon>Araneoidea</taxon>
        <taxon>Araneidae</taxon>
        <taxon>Caerostris</taxon>
    </lineage>
</organism>
<keyword evidence="1" id="KW-1015">Disulfide bond</keyword>
<protein>
    <recommendedName>
        <fullName evidence="2">Ig-like domain-containing protein</fullName>
    </recommendedName>
</protein>
<dbReference type="PANTHER" id="PTHR23278:SF19">
    <property type="entry name" value="OBSCURIN"/>
    <property type="match status" value="1"/>
</dbReference>